<organism evidence="1 2">
    <name type="scientific">Parasedimentitalea denitrificans</name>
    <dbReference type="NCBI Taxonomy" id="2211118"/>
    <lineage>
        <taxon>Bacteria</taxon>
        <taxon>Pseudomonadati</taxon>
        <taxon>Pseudomonadota</taxon>
        <taxon>Alphaproteobacteria</taxon>
        <taxon>Rhodobacterales</taxon>
        <taxon>Paracoccaceae</taxon>
        <taxon>Parasedimentitalea</taxon>
    </lineage>
</organism>
<gene>
    <name evidence="1" type="ORF">DL239_09270</name>
</gene>
<evidence type="ECO:0000313" key="2">
    <source>
        <dbReference type="Proteomes" id="UP001429564"/>
    </source>
</evidence>
<protein>
    <submittedName>
        <fullName evidence="1">Gamma-glutamylcyclotransferase</fullName>
    </submittedName>
</protein>
<dbReference type="Proteomes" id="UP001429564">
    <property type="component" value="Unassembled WGS sequence"/>
</dbReference>
<sequence length="188" mass="20296">MTNPYFFGYGSLVNVATHDYHNPQPARLAGWRRAWVHTDLSEAAFLTAVPCEASEIDGLIAAVPGADWDALDEREHAYDRLPADGSVTHAVQPTPAISVYAVPRSAHNPGSARHPILLSYLDVVVQGYSQVFGTDGVAEFFSSTDGWDAPILNDRATPIYPRHQLLEAAQTELVDHHLAAVGAKVVAG</sequence>
<dbReference type="EMBL" id="QHLQ01000007">
    <property type="protein sequence ID" value="NIZ61166.1"/>
    <property type="molecule type" value="Genomic_DNA"/>
</dbReference>
<comment type="caution">
    <text evidence="1">The sequence shown here is derived from an EMBL/GenBank/DDBJ whole genome shotgun (WGS) entry which is preliminary data.</text>
</comment>
<dbReference type="SUPFAM" id="SSF110857">
    <property type="entry name" value="Gamma-glutamyl cyclotransferase-like"/>
    <property type="match status" value="1"/>
</dbReference>
<evidence type="ECO:0000313" key="1">
    <source>
        <dbReference type="EMBL" id="NIZ61166.1"/>
    </source>
</evidence>
<proteinExistence type="predicted"/>
<dbReference type="Gene3D" id="3.10.490.10">
    <property type="entry name" value="Gamma-glutamyl cyclotransferase-like"/>
    <property type="match status" value="1"/>
</dbReference>
<keyword evidence="2" id="KW-1185">Reference proteome</keyword>
<dbReference type="InterPro" id="IPR013024">
    <property type="entry name" value="GGCT-like"/>
</dbReference>
<dbReference type="RefSeq" id="WP_167683729.1">
    <property type="nucleotide sequence ID" value="NZ_QHLQ01000007.1"/>
</dbReference>
<dbReference type="InterPro" id="IPR036568">
    <property type="entry name" value="GGCT-like_sf"/>
</dbReference>
<reference evidence="1 2" key="1">
    <citation type="submission" date="2018-05" db="EMBL/GenBank/DDBJ databases">
        <authorList>
            <person name="Zhang Y.-J."/>
        </authorList>
    </citation>
    <scope>NUCLEOTIDE SEQUENCE [LARGE SCALE GENOMIC DNA]</scope>
    <source>
        <strain evidence="1 2">CY04</strain>
    </source>
</reference>
<dbReference type="CDD" id="cd06661">
    <property type="entry name" value="GGCT_like"/>
    <property type="match status" value="1"/>
</dbReference>
<name>A0ABX0W681_9RHOB</name>
<accession>A0ABX0W681</accession>